<evidence type="ECO:0000256" key="1">
    <source>
        <dbReference type="ARBA" id="ARBA00000971"/>
    </source>
</evidence>
<evidence type="ECO:0000256" key="7">
    <source>
        <dbReference type="ARBA" id="ARBA00023235"/>
    </source>
</evidence>
<evidence type="ECO:0000256" key="4">
    <source>
        <dbReference type="ARBA" id="ARBA00022490"/>
    </source>
</evidence>
<comment type="caution">
    <text evidence="11">The sequence shown here is derived from an EMBL/GenBank/DDBJ whole genome shotgun (WGS) entry which is preliminary data.</text>
</comment>
<gene>
    <name evidence="11" type="ORF">MmiAt1_01990</name>
</gene>
<name>A0ABU3VMN9_9EURY</name>
<organism evidence="11 12">
    <name type="scientific">Methanimicrococcus hacksteinii</name>
    <dbReference type="NCBI Taxonomy" id="3028293"/>
    <lineage>
        <taxon>Archaea</taxon>
        <taxon>Methanobacteriati</taxon>
        <taxon>Methanobacteriota</taxon>
        <taxon>Stenosarchaea group</taxon>
        <taxon>Methanomicrobia</taxon>
        <taxon>Methanosarcinales</taxon>
        <taxon>Methanosarcinaceae</taxon>
        <taxon>Methanimicrococcus</taxon>
    </lineage>
</organism>
<accession>A0ABU3VMN9</accession>
<dbReference type="PANTHER" id="PTHR47861:SF3">
    <property type="entry name" value="FKBP-TYPE PEPTIDYL-PROLYL CIS-TRANS ISOMERASE SLYD"/>
    <property type="match status" value="1"/>
</dbReference>
<dbReference type="Proteomes" id="UP001272052">
    <property type="component" value="Unassembled WGS sequence"/>
</dbReference>
<keyword evidence="12" id="KW-1185">Reference proteome</keyword>
<evidence type="ECO:0000256" key="8">
    <source>
        <dbReference type="PROSITE-ProRule" id="PRU00277"/>
    </source>
</evidence>
<keyword evidence="7 8" id="KW-0413">Isomerase</keyword>
<dbReference type="InterPro" id="IPR046357">
    <property type="entry name" value="PPIase_dom_sf"/>
</dbReference>
<proteinExistence type="inferred from homology"/>
<keyword evidence="6" id="KW-0143">Chaperone</keyword>
<comment type="catalytic activity">
    <reaction evidence="1 8 9">
        <text>[protein]-peptidylproline (omega=180) = [protein]-peptidylproline (omega=0)</text>
        <dbReference type="Rhea" id="RHEA:16237"/>
        <dbReference type="Rhea" id="RHEA-COMP:10747"/>
        <dbReference type="Rhea" id="RHEA-COMP:10748"/>
        <dbReference type="ChEBI" id="CHEBI:83833"/>
        <dbReference type="ChEBI" id="CHEBI:83834"/>
        <dbReference type="EC" id="5.2.1.8"/>
    </reaction>
</comment>
<evidence type="ECO:0000256" key="9">
    <source>
        <dbReference type="RuleBase" id="RU003915"/>
    </source>
</evidence>
<keyword evidence="5 8" id="KW-0697">Rotamase</keyword>
<comment type="similarity">
    <text evidence="3 9">Belongs to the FKBP-type PPIase family.</text>
</comment>
<evidence type="ECO:0000256" key="5">
    <source>
        <dbReference type="ARBA" id="ARBA00023110"/>
    </source>
</evidence>
<evidence type="ECO:0000313" key="11">
    <source>
        <dbReference type="EMBL" id="MDV0444667.1"/>
    </source>
</evidence>
<evidence type="ECO:0000313" key="12">
    <source>
        <dbReference type="Proteomes" id="UP001272052"/>
    </source>
</evidence>
<keyword evidence="4" id="KW-0963">Cytoplasm</keyword>
<sequence length="189" mass="20380">MHMAKKINPMLAIVGGLFGVLLLFSIIAVVLYPGPSVMEATDGDTVSVHYVGKYQNGTVFDSNTGEDGREPLKFVLGNHEVIPGFENAVHGMKVHQSKTVTIAPEDAYQYYPELVMTYDRADVVESLGAVPAVGEKLMMMTTTGSVVEGTVTEVTETSITIDFNREIAGKTLVFDITVVNIVKGEIGSH</sequence>
<reference evidence="11 12" key="1">
    <citation type="submission" date="2023-06" db="EMBL/GenBank/DDBJ databases">
        <title>Genome sequence of Methanimicrococcus sp. At1.</title>
        <authorList>
            <person name="Protasov E."/>
            <person name="Platt K."/>
            <person name="Poehlein A."/>
            <person name="Daniel R."/>
            <person name="Brune A."/>
        </authorList>
    </citation>
    <scope>NUCLEOTIDE SEQUENCE [LARGE SCALE GENOMIC DNA]</scope>
    <source>
        <strain evidence="11 12">At1</strain>
    </source>
</reference>
<dbReference type="Gene3D" id="3.10.50.40">
    <property type="match status" value="1"/>
</dbReference>
<dbReference type="Pfam" id="PF00254">
    <property type="entry name" value="FKBP_C"/>
    <property type="match status" value="1"/>
</dbReference>
<protein>
    <recommendedName>
        <fullName evidence="9">Peptidyl-prolyl cis-trans isomerase</fullName>
        <ecNumber evidence="9">5.2.1.8</ecNumber>
    </recommendedName>
</protein>
<comment type="subcellular location">
    <subcellularLocation>
        <location evidence="2">Cytoplasm</location>
    </subcellularLocation>
</comment>
<dbReference type="EC" id="5.2.1.8" evidence="9"/>
<feature type="domain" description="PPIase FKBP-type" evidence="10">
    <location>
        <begin position="43"/>
        <end position="108"/>
    </location>
</feature>
<dbReference type="SUPFAM" id="SSF54534">
    <property type="entry name" value="FKBP-like"/>
    <property type="match status" value="1"/>
</dbReference>
<dbReference type="PROSITE" id="PS50059">
    <property type="entry name" value="FKBP_PPIASE"/>
    <property type="match status" value="1"/>
</dbReference>
<evidence type="ECO:0000259" key="10">
    <source>
        <dbReference type="PROSITE" id="PS50059"/>
    </source>
</evidence>
<evidence type="ECO:0000256" key="6">
    <source>
        <dbReference type="ARBA" id="ARBA00023186"/>
    </source>
</evidence>
<dbReference type="EMBL" id="JAWDKC010000007">
    <property type="protein sequence ID" value="MDV0444667.1"/>
    <property type="molecule type" value="Genomic_DNA"/>
</dbReference>
<evidence type="ECO:0000256" key="2">
    <source>
        <dbReference type="ARBA" id="ARBA00004496"/>
    </source>
</evidence>
<dbReference type="PANTHER" id="PTHR47861">
    <property type="entry name" value="FKBP-TYPE PEPTIDYL-PROLYL CIS-TRANS ISOMERASE SLYD"/>
    <property type="match status" value="1"/>
</dbReference>
<evidence type="ECO:0000256" key="3">
    <source>
        <dbReference type="ARBA" id="ARBA00006577"/>
    </source>
</evidence>
<dbReference type="InterPro" id="IPR001179">
    <property type="entry name" value="PPIase_FKBP_dom"/>
</dbReference>